<evidence type="ECO:0008006" key="3">
    <source>
        <dbReference type="Google" id="ProtNLM"/>
    </source>
</evidence>
<dbReference type="Proteomes" id="UP000637299">
    <property type="component" value="Unassembled WGS sequence"/>
</dbReference>
<keyword evidence="2" id="KW-1185">Reference proteome</keyword>
<proteinExistence type="predicted"/>
<organism evidence="1 2">
    <name type="scientific">Chryseobacterium caseinilyticum</name>
    <dbReference type="NCBI Taxonomy" id="2771428"/>
    <lineage>
        <taxon>Bacteria</taxon>
        <taxon>Pseudomonadati</taxon>
        <taxon>Bacteroidota</taxon>
        <taxon>Flavobacteriia</taxon>
        <taxon>Flavobacteriales</taxon>
        <taxon>Weeksellaceae</taxon>
        <taxon>Chryseobacterium group</taxon>
        <taxon>Chryseobacterium</taxon>
    </lineage>
</organism>
<evidence type="ECO:0000313" key="2">
    <source>
        <dbReference type="Proteomes" id="UP000637299"/>
    </source>
</evidence>
<name>A0ABR8ZDS7_9FLAO</name>
<dbReference type="RefSeq" id="WP_191737336.1">
    <property type="nucleotide sequence ID" value="NZ_JACYFS010000004.1"/>
</dbReference>
<comment type="caution">
    <text evidence="1">The sequence shown here is derived from an EMBL/GenBank/DDBJ whole genome shotgun (WGS) entry which is preliminary data.</text>
</comment>
<sequence>MKTTFLSVSIIFILWSCATEKSNTSPVPAGISSEKKSDETGDISLKISENANAAEVSNLLSTFPVFSKKEVNEEISVLKYSLQNYLYALDAGNSNAKNKQLKSMQKSYRKIQKLRKSLTTDENDILNRYLVRIKTNVAVIENSVNGNKK</sequence>
<protein>
    <recommendedName>
        <fullName evidence="3">Transposase</fullName>
    </recommendedName>
</protein>
<accession>A0ABR8ZDS7</accession>
<evidence type="ECO:0000313" key="1">
    <source>
        <dbReference type="EMBL" id="MBD8083418.1"/>
    </source>
</evidence>
<gene>
    <name evidence="1" type="ORF">IC610_13440</name>
</gene>
<dbReference type="EMBL" id="JACYFS010000004">
    <property type="protein sequence ID" value="MBD8083418.1"/>
    <property type="molecule type" value="Genomic_DNA"/>
</dbReference>
<reference evidence="1 2" key="1">
    <citation type="submission" date="2020-09" db="EMBL/GenBank/DDBJ databases">
        <title>Genome seq and assembly of Chryseobacterium sp.</title>
        <authorList>
            <person name="Chhetri G."/>
        </authorList>
    </citation>
    <scope>NUCLEOTIDE SEQUENCE [LARGE SCALE GENOMIC DNA]</scope>
    <source>
        <strain evidence="1 2">GCR10</strain>
    </source>
</reference>